<reference evidence="1" key="2">
    <citation type="submission" date="2025-09" db="UniProtKB">
        <authorList>
            <consortium name="Ensembl"/>
        </authorList>
    </citation>
    <scope>IDENTIFICATION</scope>
</reference>
<dbReference type="GO" id="GO:2001034">
    <property type="term" value="P:positive regulation of double-strand break repair via nonhomologous end joining"/>
    <property type="evidence" value="ECO:0007669"/>
    <property type="project" value="TreeGrafter"/>
</dbReference>
<reference evidence="1" key="1">
    <citation type="submission" date="2025-08" db="UniProtKB">
        <authorList>
            <consortium name="Ensembl"/>
        </authorList>
    </citation>
    <scope>IDENTIFICATION</scope>
</reference>
<evidence type="ECO:0000313" key="1">
    <source>
        <dbReference type="Ensembl" id="ENSMMOP00000013579.1"/>
    </source>
</evidence>
<dbReference type="GO" id="GO:2000042">
    <property type="term" value="P:negative regulation of double-strand break repair via homologous recombination"/>
    <property type="evidence" value="ECO:0007669"/>
    <property type="project" value="TreeGrafter"/>
</dbReference>
<dbReference type="OMA" id="DVVLHYQ"/>
<proteinExistence type="predicted"/>
<evidence type="ECO:0000313" key="2">
    <source>
        <dbReference type="Proteomes" id="UP000261620"/>
    </source>
</evidence>
<accession>A0A3Q3WW38</accession>
<keyword evidence="2" id="KW-1185">Reference proteome</keyword>
<dbReference type="Proteomes" id="UP000261620">
    <property type="component" value="Unplaced"/>
</dbReference>
<evidence type="ECO:0008006" key="3">
    <source>
        <dbReference type="Google" id="ProtNLM"/>
    </source>
</evidence>
<dbReference type="STRING" id="94237.ENSMMOP00000013579"/>
<dbReference type="InterPro" id="IPR039996">
    <property type="entry name" value="Shieldin_RINN1"/>
</dbReference>
<dbReference type="Ensembl" id="ENSMMOT00000013801.1">
    <property type="protein sequence ID" value="ENSMMOP00000013579.1"/>
    <property type="gene ID" value="ENSMMOG00000010413.1"/>
</dbReference>
<dbReference type="PANTHER" id="PTHR41404">
    <property type="entry name" value="SHIELDIN COMPLEX SUBUNIT 3"/>
    <property type="match status" value="1"/>
</dbReference>
<name>A0A3Q3WW38_MOLML</name>
<protein>
    <recommendedName>
        <fullName evidence="3">Shieldin complex subunit 3</fullName>
    </recommendedName>
</protein>
<dbReference type="PANTHER" id="PTHR41404:SF1">
    <property type="entry name" value="SHIELDIN COMPLEX SUBUNIT 3"/>
    <property type="match status" value="1"/>
</dbReference>
<organism evidence="1 2">
    <name type="scientific">Mola mola</name>
    <name type="common">Ocean sunfish</name>
    <name type="synonym">Tetraodon mola</name>
    <dbReference type="NCBI Taxonomy" id="94237"/>
    <lineage>
        <taxon>Eukaryota</taxon>
        <taxon>Metazoa</taxon>
        <taxon>Chordata</taxon>
        <taxon>Craniata</taxon>
        <taxon>Vertebrata</taxon>
        <taxon>Euteleostomi</taxon>
        <taxon>Actinopterygii</taxon>
        <taxon>Neopterygii</taxon>
        <taxon>Teleostei</taxon>
        <taxon>Neoteleostei</taxon>
        <taxon>Acanthomorphata</taxon>
        <taxon>Eupercaria</taxon>
        <taxon>Tetraodontiformes</taxon>
        <taxon>Molidae</taxon>
        <taxon>Mola</taxon>
    </lineage>
</organism>
<dbReference type="AlphaFoldDB" id="A0A3Q3WW38"/>
<sequence>MEDVVLHYQPGTATGLSSLLERTEKLLECFPCRTTPAFTLWFPMAADCHLPIRPARPAPIITASESRPHTSPNRRQKPGSNALFVERPHECLHGNRSSQPLSRHFSHMVSAHRLHPRQRVKWVISEHNCGVWRAVSRSVQSSQLPTCNANIQREQAEIWVFCDVVRSEQVGRFLKDQLQLSGSIRLAVHRQGDIFSM</sequence>
<dbReference type="GO" id="GO:0045830">
    <property type="term" value="P:positive regulation of isotype switching"/>
    <property type="evidence" value="ECO:0007669"/>
    <property type="project" value="TreeGrafter"/>
</dbReference>